<keyword evidence="4" id="KW-0812">Transmembrane</keyword>
<dbReference type="Proteomes" id="UP000886198">
    <property type="component" value="Unassembled WGS sequence"/>
</dbReference>
<feature type="domain" description="Glycosyltransferase 2-like" evidence="5">
    <location>
        <begin position="33"/>
        <end position="203"/>
    </location>
</feature>
<dbReference type="InterPro" id="IPR001173">
    <property type="entry name" value="Glyco_trans_2-like"/>
</dbReference>
<sequence>MIVFQWRDRICSKHEMPLIFAYGVRDVEQPLVTVVIPARNEEKTIEKCLKSLVRSDYPSSRIEILVVDGMSEDRTREIVAGFSSEHSRVRLLLNEKRTTPVARNIGIRASNGDYVMFFDAHSVAPVDYVRKCVELIEATGADNVGGVIKTVPSKETLLAEVISKVLSSRFGVGSSKFRTGVEKLEEVDTVPFGFYRKEVFEKIGLFNENLVRNQDIEFNLRLKKSGGKILLSPELEITYFSRSDLKGFLKNNFGNGFWVIYASRFSKTAFSLRHLIPMVFTLFLVSGVLLPFFPPALTYLWLIPMALYLI</sequence>
<dbReference type="Pfam" id="PF00535">
    <property type="entry name" value="Glycos_transf_2"/>
    <property type="match status" value="1"/>
</dbReference>
<dbReference type="PANTHER" id="PTHR43630:SF1">
    <property type="entry name" value="POLY-BETA-1,6-N-ACETYL-D-GLUCOSAMINE SYNTHASE"/>
    <property type="match status" value="1"/>
</dbReference>
<dbReference type="AlphaFoldDB" id="A0A7C1H5Z7"/>
<keyword evidence="4" id="KW-1133">Transmembrane helix</keyword>
<dbReference type="Gene3D" id="3.90.550.10">
    <property type="entry name" value="Spore Coat Polysaccharide Biosynthesis Protein SpsA, Chain A"/>
    <property type="match status" value="1"/>
</dbReference>
<dbReference type="EMBL" id="DSBT01000140">
    <property type="protein sequence ID" value="HDP77566.1"/>
    <property type="molecule type" value="Genomic_DNA"/>
</dbReference>
<feature type="non-terminal residue" evidence="6">
    <location>
        <position position="310"/>
    </location>
</feature>
<evidence type="ECO:0000256" key="1">
    <source>
        <dbReference type="ARBA" id="ARBA00006739"/>
    </source>
</evidence>
<proteinExistence type="inferred from homology"/>
<comment type="caution">
    <text evidence="6">The sequence shown here is derived from an EMBL/GenBank/DDBJ whole genome shotgun (WGS) entry which is preliminary data.</text>
</comment>
<keyword evidence="3" id="KW-0808">Transferase</keyword>
<accession>A0A7C1H5Z7</accession>
<dbReference type="GO" id="GO:0016757">
    <property type="term" value="F:glycosyltransferase activity"/>
    <property type="evidence" value="ECO:0007669"/>
    <property type="project" value="UniProtKB-KW"/>
</dbReference>
<protein>
    <submittedName>
        <fullName evidence="6">Glycosyltransferase family 2 protein</fullName>
    </submittedName>
</protein>
<name>A0A7C1H5Z7_9BACT</name>
<evidence type="ECO:0000256" key="4">
    <source>
        <dbReference type="SAM" id="Phobius"/>
    </source>
</evidence>
<evidence type="ECO:0000256" key="2">
    <source>
        <dbReference type="ARBA" id="ARBA00022676"/>
    </source>
</evidence>
<dbReference type="CDD" id="cd02525">
    <property type="entry name" value="Succinoglycan_BP_ExoA"/>
    <property type="match status" value="1"/>
</dbReference>
<organism evidence="6">
    <name type="scientific">Mesotoga infera</name>
    <dbReference type="NCBI Taxonomy" id="1236046"/>
    <lineage>
        <taxon>Bacteria</taxon>
        <taxon>Thermotogati</taxon>
        <taxon>Thermotogota</taxon>
        <taxon>Thermotogae</taxon>
        <taxon>Kosmotogales</taxon>
        <taxon>Kosmotogaceae</taxon>
        <taxon>Mesotoga</taxon>
    </lineage>
</organism>
<evidence type="ECO:0000256" key="3">
    <source>
        <dbReference type="ARBA" id="ARBA00022679"/>
    </source>
</evidence>
<keyword evidence="2" id="KW-0328">Glycosyltransferase</keyword>
<evidence type="ECO:0000259" key="5">
    <source>
        <dbReference type="Pfam" id="PF00535"/>
    </source>
</evidence>
<dbReference type="PANTHER" id="PTHR43630">
    <property type="entry name" value="POLY-BETA-1,6-N-ACETYL-D-GLUCOSAMINE SYNTHASE"/>
    <property type="match status" value="1"/>
</dbReference>
<dbReference type="InterPro" id="IPR029044">
    <property type="entry name" value="Nucleotide-diphossugar_trans"/>
</dbReference>
<comment type="similarity">
    <text evidence="1">Belongs to the glycosyltransferase 2 family.</text>
</comment>
<feature type="transmembrane region" description="Helical" evidence="4">
    <location>
        <begin position="275"/>
        <end position="302"/>
    </location>
</feature>
<dbReference type="SUPFAM" id="SSF53448">
    <property type="entry name" value="Nucleotide-diphospho-sugar transferases"/>
    <property type="match status" value="1"/>
</dbReference>
<gene>
    <name evidence="6" type="ORF">ENN47_05150</name>
</gene>
<keyword evidence="4" id="KW-0472">Membrane</keyword>
<evidence type="ECO:0000313" key="6">
    <source>
        <dbReference type="EMBL" id="HDP77566.1"/>
    </source>
</evidence>
<reference evidence="6" key="1">
    <citation type="journal article" date="2020" name="mSystems">
        <title>Genome- and Community-Level Interaction Insights into Carbon Utilization and Element Cycling Functions of Hydrothermarchaeota in Hydrothermal Sediment.</title>
        <authorList>
            <person name="Zhou Z."/>
            <person name="Liu Y."/>
            <person name="Xu W."/>
            <person name="Pan J."/>
            <person name="Luo Z.H."/>
            <person name="Li M."/>
        </authorList>
    </citation>
    <scope>NUCLEOTIDE SEQUENCE [LARGE SCALE GENOMIC DNA]</scope>
    <source>
        <strain evidence="6">SpSt-1179</strain>
    </source>
</reference>